<dbReference type="EMBL" id="CABFOC020000039">
    <property type="protein sequence ID" value="CAH0051009.1"/>
    <property type="molecule type" value="Genomic_DNA"/>
</dbReference>
<dbReference type="InterPro" id="IPR001138">
    <property type="entry name" value="Zn2Cys6_DnaBD"/>
</dbReference>
<accession>A0A9P0EJP2</accession>
<feature type="region of interest" description="Disordered" evidence="2">
    <location>
        <begin position="54"/>
        <end position="76"/>
    </location>
</feature>
<protein>
    <recommendedName>
        <fullName evidence="3">Zn(2)-C6 fungal-type domain-containing protein</fullName>
    </recommendedName>
</protein>
<evidence type="ECO:0000313" key="5">
    <source>
        <dbReference type="Proteomes" id="UP000775872"/>
    </source>
</evidence>
<comment type="caution">
    <text evidence="4">The sequence shown here is derived from an EMBL/GenBank/DDBJ whole genome shotgun (WGS) entry which is preliminary data.</text>
</comment>
<dbReference type="GO" id="GO:0008270">
    <property type="term" value="F:zinc ion binding"/>
    <property type="evidence" value="ECO:0007669"/>
    <property type="project" value="InterPro"/>
</dbReference>
<dbReference type="PROSITE" id="PS50048">
    <property type="entry name" value="ZN2_CY6_FUNGAL_2"/>
    <property type="match status" value="1"/>
</dbReference>
<sequence>MVGVRGRSKACSTCRRRKKGCDLQQPSCGQCRKAAIPCGGYADSFVIHQYQGAGSGTTTTDKPSDAGPSSQTSHPDWGIAAQGLEFVEWGAPVLAQKWVVPKFLQPPNADEEAAADPQTRGRVSRRPSPRRQDSPGSARFSWAASEAGVLGAFFDAYYPNRRCGPATTELQRTLGGSIILLQDHAPTDPVLRQALLATALRTLGRRPDAPAWLEKRGIAVYGSALQEMTAALQSPKRRQSLDILGAVRTFSIHEAFFGSDANPNGLSQRQSWMAHNAGDIALILNNPPSYYIDGLAHRLFVDGRLHLILTAFQMKKKIFLAQSEWMTIPWTKYAKTPRDFLIDILIGVMEVFVDVYAMQDANDEKEKHLYRDIIKGTASYLSRALVKWHDKYAVPTLPSKMGADLSEYITTEDIADGHVMTMFWANCCLIDHIKRIALGEVDSPSSSPHGWGPHDDEDIDPLDPANACHNILRVMPVFLHPSVGIFRQHLVPFVISAAAFYLTSAGPMRMRIERAAMMDYLARPESVSMAKFLSSIEKRTFEDLRRQAGPHEAGMFENT</sequence>
<dbReference type="InterPro" id="IPR036864">
    <property type="entry name" value="Zn2-C6_fun-type_DNA-bd_sf"/>
</dbReference>
<evidence type="ECO:0000256" key="1">
    <source>
        <dbReference type="ARBA" id="ARBA00023242"/>
    </source>
</evidence>
<feature type="compositionally biased region" description="Polar residues" evidence="2">
    <location>
        <begin position="56"/>
        <end position="74"/>
    </location>
</feature>
<organism evidence="4 5">
    <name type="scientific">Clonostachys solani</name>
    <dbReference type="NCBI Taxonomy" id="160281"/>
    <lineage>
        <taxon>Eukaryota</taxon>
        <taxon>Fungi</taxon>
        <taxon>Dikarya</taxon>
        <taxon>Ascomycota</taxon>
        <taxon>Pezizomycotina</taxon>
        <taxon>Sordariomycetes</taxon>
        <taxon>Hypocreomycetidae</taxon>
        <taxon>Hypocreales</taxon>
        <taxon>Bionectriaceae</taxon>
        <taxon>Clonostachys</taxon>
    </lineage>
</organism>
<feature type="region of interest" description="Disordered" evidence="2">
    <location>
        <begin position="109"/>
        <end position="140"/>
    </location>
</feature>
<dbReference type="CDD" id="cd00067">
    <property type="entry name" value="GAL4"/>
    <property type="match status" value="1"/>
</dbReference>
<proteinExistence type="predicted"/>
<dbReference type="OrthoDB" id="3525185at2759"/>
<keyword evidence="5" id="KW-1185">Reference proteome</keyword>
<evidence type="ECO:0000313" key="4">
    <source>
        <dbReference type="EMBL" id="CAH0051009.1"/>
    </source>
</evidence>
<dbReference type="SUPFAM" id="SSF57701">
    <property type="entry name" value="Zn2/Cys6 DNA-binding domain"/>
    <property type="match status" value="1"/>
</dbReference>
<dbReference type="PROSITE" id="PS00463">
    <property type="entry name" value="ZN2_CY6_FUNGAL_1"/>
    <property type="match status" value="1"/>
</dbReference>
<reference evidence="4" key="1">
    <citation type="submission" date="2021-10" db="EMBL/GenBank/DDBJ databases">
        <authorList>
            <person name="Piombo E."/>
        </authorList>
    </citation>
    <scope>NUCLEOTIDE SEQUENCE</scope>
</reference>
<evidence type="ECO:0000256" key="2">
    <source>
        <dbReference type="SAM" id="MobiDB-lite"/>
    </source>
</evidence>
<dbReference type="GO" id="GO:0000981">
    <property type="term" value="F:DNA-binding transcription factor activity, RNA polymerase II-specific"/>
    <property type="evidence" value="ECO:0007669"/>
    <property type="project" value="InterPro"/>
</dbReference>
<dbReference type="Pfam" id="PF00172">
    <property type="entry name" value="Zn_clus"/>
    <property type="match status" value="1"/>
</dbReference>
<dbReference type="AlphaFoldDB" id="A0A9P0EJP2"/>
<dbReference type="PANTHER" id="PTHR38111">
    <property type="entry name" value="ZN(2)-C6 FUNGAL-TYPE DOMAIN-CONTAINING PROTEIN-RELATED"/>
    <property type="match status" value="1"/>
</dbReference>
<evidence type="ECO:0000259" key="3">
    <source>
        <dbReference type="PROSITE" id="PS50048"/>
    </source>
</evidence>
<feature type="domain" description="Zn(2)-C6 fungal-type" evidence="3">
    <location>
        <begin position="10"/>
        <end position="38"/>
    </location>
</feature>
<dbReference type="Gene3D" id="4.10.240.10">
    <property type="entry name" value="Zn(2)-C6 fungal-type DNA-binding domain"/>
    <property type="match status" value="1"/>
</dbReference>
<gene>
    <name evidence="4" type="ORF">CSOL1703_00015902</name>
</gene>
<keyword evidence="1" id="KW-0539">Nucleus</keyword>
<dbReference type="SMART" id="SM00066">
    <property type="entry name" value="GAL4"/>
    <property type="match status" value="1"/>
</dbReference>
<dbReference type="InterPro" id="IPR053178">
    <property type="entry name" value="Osmoadaptation_assoc"/>
</dbReference>
<dbReference type="Proteomes" id="UP000775872">
    <property type="component" value="Unassembled WGS sequence"/>
</dbReference>
<name>A0A9P0EJP2_9HYPO</name>